<organism evidence="1">
    <name type="scientific">uncultured Alphaproteobacteria bacterium</name>
    <dbReference type="NCBI Taxonomy" id="91750"/>
    <lineage>
        <taxon>Bacteria</taxon>
        <taxon>Pseudomonadati</taxon>
        <taxon>Pseudomonadota</taxon>
        <taxon>Alphaproteobacteria</taxon>
        <taxon>environmental samples</taxon>
    </lineage>
</organism>
<name>A0A212KJX4_9PROT</name>
<dbReference type="AlphaFoldDB" id="A0A212KJX4"/>
<protein>
    <submittedName>
        <fullName evidence="1">Phage-related DNA transposition protein(B)</fullName>
    </submittedName>
</protein>
<reference evidence="1" key="1">
    <citation type="submission" date="2016-04" db="EMBL/GenBank/DDBJ databases">
        <authorList>
            <person name="Evans L.H."/>
            <person name="Alamgir A."/>
            <person name="Owens N."/>
            <person name="Weber N.D."/>
            <person name="Virtaneva K."/>
            <person name="Barbian K."/>
            <person name="Babar A."/>
            <person name="Rosenke K."/>
        </authorList>
    </citation>
    <scope>NUCLEOTIDE SEQUENCE</scope>
    <source>
        <strain evidence="1">86</strain>
    </source>
</reference>
<dbReference type="EMBL" id="FLUO01000002">
    <property type="protein sequence ID" value="SBW11984.1"/>
    <property type="molecule type" value="Genomic_DNA"/>
</dbReference>
<accession>A0A212KJX4</accession>
<gene>
    <name evidence="1" type="ORF">KL86APRO_20385</name>
</gene>
<evidence type="ECO:0000313" key="1">
    <source>
        <dbReference type="EMBL" id="SBW11984.1"/>
    </source>
</evidence>
<sequence length="162" mass="17674">MVRPGDTSTLDLFAGLEPSGEPMVKRFEEVVTRAATLRATIARAVSAAMKEYGKPRAEIAAEMAASLGEDVTENMLNAYASEAREGHTIPYVRLLALVLITGDARLLQLGAEMINHVVADARYLSWIKVGMEADRREQITKAAAEADKDFELSLRAARKGVR</sequence>
<proteinExistence type="predicted"/>